<dbReference type="GO" id="GO:0008448">
    <property type="term" value="F:N-acetylglucosamine-6-phosphate deacetylase activity"/>
    <property type="evidence" value="ECO:0007669"/>
    <property type="project" value="InterPro"/>
</dbReference>
<reference evidence="10 11" key="1">
    <citation type="submission" date="2019-08" db="EMBL/GenBank/DDBJ databases">
        <authorList>
            <person name="Lei W."/>
        </authorList>
    </citation>
    <scope>NUCLEOTIDE SEQUENCE [LARGE SCALE GENOMIC DNA]</scope>
    <source>
        <strain evidence="10 11">CCUG 58627</strain>
    </source>
</reference>
<accession>A0A5C5UNI0</accession>
<dbReference type="Gene3D" id="2.30.40.10">
    <property type="entry name" value="Urease, subunit C, domain 1"/>
    <property type="match status" value="1"/>
</dbReference>
<evidence type="ECO:0000256" key="1">
    <source>
        <dbReference type="ARBA" id="ARBA00010716"/>
    </source>
</evidence>
<evidence type="ECO:0000256" key="7">
    <source>
        <dbReference type="PIRSR" id="PIRSR038994-2"/>
    </source>
</evidence>
<dbReference type="SUPFAM" id="SSF51556">
    <property type="entry name" value="Metallo-dependent hydrolases"/>
    <property type="match status" value="1"/>
</dbReference>
<dbReference type="GO" id="GO:0006046">
    <property type="term" value="P:N-acetylglucosamine catabolic process"/>
    <property type="evidence" value="ECO:0007669"/>
    <property type="project" value="TreeGrafter"/>
</dbReference>
<evidence type="ECO:0000313" key="10">
    <source>
        <dbReference type="EMBL" id="TWT26945.1"/>
    </source>
</evidence>
<dbReference type="RefSeq" id="WP_146323763.1">
    <property type="nucleotide sequence ID" value="NZ_BAABLR010000015.1"/>
</dbReference>
<sequence>MISLRGAAVTPTGVVPDAIVTVSGDRIASVRPATDADAAAGERFAWILPGFVDIHNHGGAGGSFPDSDLAGCRTAARHHRAHGTTTLLASLVSAPGAHLVRQTAVLADLADEGEIDGVHLEGPFVNKCRCGAQDPAAIIPGDPDLLARVAEAGRGWLRSVTFAPETAHALELVNVCSHYGMVASLGHTDADFDTTLAVLEHAERLGVTVTATHLFNAMPPIHHRVPGAAAAMLDAAALGRMVVELVADGVHLHDRTVDLVWDTVTPTNAVFVTDAMSAAGMADGAYELGDLHVTVTGGIARLTTTDGTQGSIAGGTSRLLEQVQRHIRRGRDIAQAAAMAATTGAKVLGLADRGSIVAGNRADLVCLDADLKLAKVLWRGAEPPSAQ</sequence>
<dbReference type="Gene3D" id="3.20.20.140">
    <property type="entry name" value="Metal-dependent hydrolases"/>
    <property type="match status" value="1"/>
</dbReference>
<dbReference type="GO" id="GO:0046872">
    <property type="term" value="F:metal ion binding"/>
    <property type="evidence" value="ECO:0007669"/>
    <property type="project" value="UniProtKB-KW"/>
</dbReference>
<dbReference type="OrthoDB" id="9776488at2"/>
<dbReference type="InterPro" id="IPR032466">
    <property type="entry name" value="Metal_Hydrolase"/>
</dbReference>
<feature type="active site" description="Proton donor/acceptor" evidence="6">
    <location>
        <position position="274"/>
    </location>
</feature>
<feature type="binding site" evidence="7">
    <location>
        <begin position="312"/>
        <end position="314"/>
    </location>
    <ligand>
        <name>substrate</name>
    </ligand>
</feature>
<feature type="domain" description="Amidohydrolase-related" evidence="9">
    <location>
        <begin position="46"/>
        <end position="371"/>
    </location>
</feature>
<evidence type="ECO:0000256" key="5">
    <source>
        <dbReference type="PIRNR" id="PIRNR038994"/>
    </source>
</evidence>
<dbReference type="SUPFAM" id="SSF51338">
    <property type="entry name" value="Composite domain of metallo-dependent hydrolases"/>
    <property type="match status" value="1"/>
</dbReference>
<comment type="similarity">
    <text evidence="1 5">Belongs to the metallo-dependent hydrolases superfamily. NagA family.</text>
</comment>
<feature type="binding site" evidence="7">
    <location>
        <position position="251"/>
    </location>
    <ligand>
        <name>substrate</name>
    </ligand>
</feature>
<dbReference type="PANTHER" id="PTHR11113">
    <property type="entry name" value="N-ACETYLGLUCOSAMINE-6-PHOSPHATE DEACETYLASE"/>
    <property type="match status" value="1"/>
</dbReference>
<evidence type="ECO:0000256" key="8">
    <source>
        <dbReference type="PIRSR" id="PIRSR038994-3"/>
    </source>
</evidence>
<comment type="cofactor">
    <cofactor evidence="8">
        <name>a divalent metal cation</name>
        <dbReference type="ChEBI" id="CHEBI:60240"/>
    </cofactor>
    <text evidence="8">Binds 1 divalent metal cation per subunit.</text>
</comment>
<dbReference type="InterPro" id="IPR006680">
    <property type="entry name" value="Amidohydro-rel"/>
</dbReference>
<name>A0A5C5UNI0_9CORY</name>
<evidence type="ECO:0000256" key="4">
    <source>
        <dbReference type="ARBA" id="ARBA00023277"/>
    </source>
</evidence>
<evidence type="ECO:0000259" key="9">
    <source>
        <dbReference type="Pfam" id="PF01979"/>
    </source>
</evidence>
<dbReference type="EMBL" id="VOHM01000005">
    <property type="protein sequence ID" value="TWT26945.1"/>
    <property type="molecule type" value="Genomic_DNA"/>
</dbReference>
<dbReference type="AlphaFoldDB" id="A0A5C5UNI0"/>
<keyword evidence="3 5" id="KW-0378">Hydrolase</keyword>
<feature type="binding site" evidence="7">
    <location>
        <begin position="216"/>
        <end position="217"/>
    </location>
    <ligand>
        <name>substrate</name>
    </ligand>
</feature>
<gene>
    <name evidence="10" type="ORF">FRX94_03645</name>
</gene>
<evidence type="ECO:0000256" key="6">
    <source>
        <dbReference type="PIRSR" id="PIRSR038994-1"/>
    </source>
</evidence>
<keyword evidence="2 8" id="KW-0479">Metal-binding</keyword>
<dbReference type="PIRSF" id="PIRSF038994">
    <property type="entry name" value="NagA"/>
    <property type="match status" value="1"/>
</dbReference>
<keyword evidence="11" id="KW-1185">Reference proteome</keyword>
<dbReference type="InterPro" id="IPR003764">
    <property type="entry name" value="GlcNAc_6-P_deAcase"/>
</dbReference>
<evidence type="ECO:0000256" key="2">
    <source>
        <dbReference type="ARBA" id="ARBA00022723"/>
    </source>
</evidence>
<feature type="binding site" evidence="8">
    <location>
        <position position="121"/>
    </location>
    <ligand>
        <name>Zn(2+)</name>
        <dbReference type="ChEBI" id="CHEBI:29105"/>
    </ligand>
</feature>
<proteinExistence type="inferred from homology"/>
<feature type="binding site" evidence="7">
    <location>
        <position position="132"/>
    </location>
    <ligand>
        <name>substrate</name>
    </ligand>
</feature>
<feature type="binding site" evidence="8">
    <location>
        <position position="187"/>
    </location>
    <ligand>
        <name>Zn(2+)</name>
        <dbReference type="ChEBI" id="CHEBI:29105"/>
    </ligand>
</feature>
<comment type="caution">
    <text evidence="10">The sequence shown here is derived from an EMBL/GenBank/DDBJ whole genome shotgun (WGS) entry which is preliminary data.</text>
</comment>
<dbReference type="Proteomes" id="UP000320791">
    <property type="component" value="Unassembled WGS sequence"/>
</dbReference>
<protein>
    <submittedName>
        <fullName evidence="10">Amidohydrolase family protein</fullName>
    </submittedName>
</protein>
<evidence type="ECO:0000313" key="11">
    <source>
        <dbReference type="Proteomes" id="UP000320791"/>
    </source>
</evidence>
<keyword evidence="4 5" id="KW-0119">Carbohydrate metabolism</keyword>
<dbReference type="PANTHER" id="PTHR11113:SF14">
    <property type="entry name" value="N-ACETYLGLUCOSAMINE-6-PHOSPHATE DEACETYLASE"/>
    <property type="match status" value="1"/>
</dbReference>
<feature type="binding site" evidence="8">
    <location>
        <position position="213"/>
    </location>
    <ligand>
        <name>Zn(2+)</name>
        <dbReference type="ChEBI" id="CHEBI:29105"/>
    </ligand>
</feature>
<evidence type="ECO:0000256" key="3">
    <source>
        <dbReference type="ARBA" id="ARBA00022801"/>
    </source>
</evidence>
<organism evidence="10 11">
    <name type="scientific">Corynebacterium canis</name>
    <dbReference type="NCBI Taxonomy" id="679663"/>
    <lineage>
        <taxon>Bacteria</taxon>
        <taxon>Bacillati</taxon>
        <taxon>Actinomycetota</taxon>
        <taxon>Actinomycetes</taxon>
        <taxon>Mycobacteriales</taxon>
        <taxon>Corynebacteriaceae</taxon>
        <taxon>Corynebacterium</taxon>
    </lineage>
</organism>
<dbReference type="Pfam" id="PF01979">
    <property type="entry name" value="Amidohydro_1"/>
    <property type="match status" value="1"/>
</dbReference>
<dbReference type="InterPro" id="IPR011059">
    <property type="entry name" value="Metal-dep_hydrolase_composite"/>
</dbReference>
<feature type="binding site" evidence="7">
    <location>
        <position position="224"/>
    </location>
    <ligand>
        <name>substrate</name>
    </ligand>
</feature>